<keyword evidence="3" id="KW-0378">Hydrolase</keyword>
<dbReference type="EMBL" id="MNPL01013431">
    <property type="protein sequence ID" value="OQR71816.1"/>
    <property type="molecule type" value="Genomic_DNA"/>
</dbReference>
<dbReference type="PANTHER" id="PTHR43270:SF4">
    <property type="entry name" value="CARNOSINE DIPEPTIDASE 2, ISOFORM A"/>
    <property type="match status" value="1"/>
</dbReference>
<evidence type="ECO:0000313" key="4">
    <source>
        <dbReference type="EMBL" id="OQR71816.1"/>
    </source>
</evidence>
<dbReference type="Gene3D" id="3.40.630.10">
    <property type="entry name" value="Zn peptidases"/>
    <property type="match status" value="1"/>
</dbReference>
<dbReference type="STRING" id="418985.A0A1V9XEG0"/>
<dbReference type="AlphaFoldDB" id="A0A1V9XEG0"/>
<dbReference type="PANTHER" id="PTHR43270">
    <property type="entry name" value="BETA-ALA-HIS DIPEPTIDASE"/>
    <property type="match status" value="1"/>
</dbReference>
<evidence type="ECO:0000256" key="1">
    <source>
        <dbReference type="ARBA" id="ARBA00022670"/>
    </source>
</evidence>
<reference evidence="4 5" key="1">
    <citation type="journal article" date="2017" name="Gigascience">
        <title>Draft genome of the honey bee ectoparasitic mite, Tropilaelaps mercedesae, is shaped by the parasitic life history.</title>
        <authorList>
            <person name="Dong X."/>
            <person name="Armstrong S.D."/>
            <person name="Xia D."/>
            <person name="Makepeace B.L."/>
            <person name="Darby A.C."/>
            <person name="Kadowaki T."/>
        </authorList>
    </citation>
    <scope>NUCLEOTIDE SEQUENCE [LARGE SCALE GENOMIC DNA]</scope>
    <source>
        <strain evidence="4">Wuxi-XJTLU</strain>
    </source>
</reference>
<protein>
    <submittedName>
        <fullName evidence="4">Cytosolic non-specific dipeptidase-like</fullName>
    </submittedName>
</protein>
<dbReference type="GO" id="GO:0006508">
    <property type="term" value="P:proteolysis"/>
    <property type="evidence" value="ECO:0007669"/>
    <property type="project" value="UniProtKB-KW"/>
</dbReference>
<dbReference type="OrthoDB" id="6508618at2759"/>
<keyword evidence="5" id="KW-1185">Reference proteome</keyword>
<dbReference type="GO" id="GO:0046872">
    <property type="term" value="F:metal ion binding"/>
    <property type="evidence" value="ECO:0007669"/>
    <property type="project" value="UniProtKB-KW"/>
</dbReference>
<dbReference type="InterPro" id="IPR051458">
    <property type="entry name" value="Cyt/Met_Dipeptidase"/>
</dbReference>
<accession>A0A1V9XEG0</accession>
<name>A0A1V9XEG0_9ACAR</name>
<sequence>MMNWMKAKLEACGAKCKLKDIGEQTLLDRTKIPLPPVLLGSLGDDSNKKTVLVYGHLDVQPAVKGEF</sequence>
<gene>
    <name evidence="4" type="ORF">BIW11_10759</name>
</gene>
<keyword evidence="2" id="KW-0479">Metal-binding</keyword>
<dbReference type="Proteomes" id="UP000192247">
    <property type="component" value="Unassembled WGS sequence"/>
</dbReference>
<keyword evidence="1" id="KW-0645">Protease</keyword>
<dbReference type="SUPFAM" id="SSF53187">
    <property type="entry name" value="Zn-dependent exopeptidases"/>
    <property type="match status" value="1"/>
</dbReference>
<evidence type="ECO:0000256" key="2">
    <source>
        <dbReference type="ARBA" id="ARBA00022723"/>
    </source>
</evidence>
<dbReference type="InParanoid" id="A0A1V9XEG0"/>
<proteinExistence type="predicted"/>
<evidence type="ECO:0000313" key="5">
    <source>
        <dbReference type="Proteomes" id="UP000192247"/>
    </source>
</evidence>
<comment type="caution">
    <text evidence="4">The sequence shown here is derived from an EMBL/GenBank/DDBJ whole genome shotgun (WGS) entry which is preliminary data.</text>
</comment>
<organism evidence="4 5">
    <name type="scientific">Tropilaelaps mercedesae</name>
    <dbReference type="NCBI Taxonomy" id="418985"/>
    <lineage>
        <taxon>Eukaryota</taxon>
        <taxon>Metazoa</taxon>
        <taxon>Ecdysozoa</taxon>
        <taxon>Arthropoda</taxon>
        <taxon>Chelicerata</taxon>
        <taxon>Arachnida</taxon>
        <taxon>Acari</taxon>
        <taxon>Parasitiformes</taxon>
        <taxon>Mesostigmata</taxon>
        <taxon>Gamasina</taxon>
        <taxon>Dermanyssoidea</taxon>
        <taxon>Laelapidae</taxon>
        <taxon>Tropilaelaps</taxon>
    </lineage>
</organism>
<evidence type="ECO:0000256" key="3">
    <source>
        <dbReference type="ARBA" id="ARBA00022801"/>
    </source>
</evidence>
<dbReference type="GO" id="GO:0008233">
    <property type="term" value="F:peptidase activity"/>
    <property type="evidence" value="ECO:0007669"/>
    <property type="project" value="UniProtKB-KW"/>
</dbReference>